<organism evidence="1 2">
    <name type="scientific">Candidatus Limenecus avicola</name>
    <dbReference type="NCBI Taxonomy" id="2840847"/>
    <lineage>
        <taxon>Bacteria</taxon>
        <taxon>Bacillati</taxon>
        <taxon>Bacillota</taxon>
        <taxon>Clostridia</taxon>
        <taxon>Eubacteriales</taxon>
        <taxon>Clostridiaceae</taxon>
        <taxon>Clostridiaceae incertae sedis</taxon>
        <taxon>Candidatus Limenecus</taxon>
    </lineage>
</organism>
<proteinExistence type="predicted"/>
<reference evidence="1" key="1">
    <citation type="submission" date="2020-10" db="EMBL/GenBank/DDBJ databases">
        <authorList>
            <person name="Gilroy R."/>
        </authorList>
    </citation>
    <scope>NUCLEOTIDE SEQUENCE</scope>
    <source>
        <strain evidence="1">CHK154-7741</strain>
    </source>
</reference>
<evidence type="ECO:0000313" key="1">
    <source>
        <dbReference type="EMBL" id="HIU93436.1"/>
    </source>
</evidence>
<protein>
    <submittedName>
        <fullName evidence="1">Uncharacterized protein</fullName>
    </submittedName>
</protein>
<accession>A0A9D1N2G0</accession>
<dbReference type="AlphaFoldDB" id="A0A9D1N2G0"/>
<dbReference type="Proteomes" id="UP000886748">
    <property type="component" value="Unassembled WGS sequence"/>
</dbReference>
<name>A0A9D1N2G0_9CLOT</name>
<sequence>MLRSRDMGRSIAVRRWTNTALECYKRGCVCEGCFYTDFFNGTAQKCQMKASVLELVRVLGKPDVDIPQVLSD</sequence>
<reference evidence="1" key="2">
    <citation type="journal article" date="2021" name="PeerJ">
        <title>Extensive microbial diversity within the chicken gut microbiome revealed by metagenomics and culture.</title>
        <authorList>
            <person name="Gilroy R."/>
            <person name="Ravi A."/>
            <person name="Getino M."/>
            <person name="Pursley I."/>
            <person name="Horton D.L."/>
            <person name="Alikhan N.F."/>
            <person name="Baker D."/>
            <person name="Gharbi K."/>
            <person name="Hall N."/>
            <person name="Watson M."/>
            <person name="Adriaenssens E.M."/>
            <person name="Foster-Nyarko E."/>
            <person name="Jarju S."/>
            <person name="Secka A."/>
            <person name="Antonio M."/>
            <person name="Oren A."/>
            <person name="Chaudhuri R.R."/>
            <person name="La Ragione R."/>
            <person name="Hildebrand F."/>
            <person name="Pallen M.J."/>
        </authorList>
    </citation>
    <scope>NUCLEOTIDE SEQUENCE</scope>
    <source>
        <strain evidence="1">CHK154-7741</strain>
    </source>
</reference>
<gene>
    <name evidence="1" type="ORF">IAD26_09945</name>
</gene>
<evidence type="ECO:0000313" key="2">
    <source>
        <dbReference type="Proteomes" id="UP000886748"/>
    </source>
</evidence>
<comment type="caution">
    <text evidence="1">The sequence shown here is derived from an EMBL/GenBank/DDBJ whole genome shotgun (WGS) entry which is preliminary data.</text>
</comment>
<dbReference type="EMBL" id="DVOD01000072">
    <property type="protein sequence ID" value="HIU93436.1"/>
    <property type="molecule type" value="Genomic_DNA"/>
</dbReference>